<feature type="binding site" evidence="5">
    <location>
        <begin position="86"/>
        <end position="89"/>
    </location>
    <ligand>
        <name>FMN</name>
        <dbReference type="ChEBI" id="CHEBI:58210"/>
    </ligand>
</feature>
<evidence type="ECO:0000256" key="3">
    <source>
        <dbReference type="ARBA" id="ARBA00022643"/>
    </source>
</evidence>
<comment type="function">
    <text evidence="5">Flavin prenyltransferase that catalyzes the synthesis of the prenylated FMN cofactor (prenyl-FMN) for 4-hydroxy-3-polyprenylbenzoic acid decarboxylase UbiD. The prenyltransferase is metal-independent and links a dimethylallyl moiety from dimethylallyl monophosphate (DMAP) to the flavin N5 and C6 atoms of FMN.</text>
</comment>
<dbReference type="EC" id="2.5.1.129" evidence="5"/>
<evidence type="ECO:0000313" key="7">
    <source>
        <dbReference type="EMBL" id="QPJ63026.1"/>
    </source>
</evidence>
<evidence type="ECO:0000256" key="2">
    <source>
        <dbReference type="ARBA" id="ARBA00022630"/>
    </source>
</evidence>
<feature type="binding site" evidence="5">
    <location>
        <position position="35"/>
    </location>
    <ligand>
        <name>FMN</name>
        <dbReference type="ChEBI" id="CHEBI:58210"/>
    </ligand>
</feature>
<keyword evidence="1 5" id="KW-0637">Prenyltransferase</keyword>
<feature type="domain" description="Flavoprotein" evidence="6">
    <location>
        <begin position="2"/>
        <end position="172"/>
    </location>
</feature>
<evidence type="ECO:0000256" key="1">
    <source>
        <dbReference type="ARBA" id="ARBA00022602"/>
    </source>
</evidence>
<keyword evidence="4 5" id="KW-0808">Transferase</keyword>
<evidence type="ECO:0000256" key="5">
    <source>
        <dbReference type="HAMAP-Rule" id="MF_01984"/>
    </source>
</evidence>
<dbReference type="InterPro" id="IPR003382">
    <property type="entry name" value="Flavoprotein"/>
</dbReference>
<dbReference type="SUPFAM" id="SSF52507">
    <property type="entry name" value="Homo-oligomeric flavin-containing Cys decarboxylases, HFCD"/>
    <property type="match status" value="1"/>
</dbReference>
<comment type="caution">
    <text evidence="5">Lacks conserved residue(s) required for the propagation of feature annotation.</text>
</comment>
<dbReference type="HAMAP" id="MF_01984">
    <property type="entry name" value="ubiX_pad"/>
    <property type="match status" value="1"/>
</dbReference>
<dbReference type="Proteomes" id="UP000594688">
    <property type="component" value="Chromosome"/>
</dbReference>
<gene>
    <name evidence="5" type="primary">ubiX</name>
    <name evidence="7" type="ORF">G3M70_14535</name>
</gene>
<protein>
    <recommendedName>
        <fullName evidence="5">Flavin prenyltransferase UbiX</fullName>
        <ecNumber evidence="5">2.5.1.129</ecNumber>
    </recommendedName>
</protein>
<keyword evidence="3 5" id="KW-0288">FMN</keyword>
<dbReference type="KEGG" id="nli:G3M70_14535"/>
<sequence>MKRIVLAITGASGMIYAKRLFDQLQPRAETHVILSEHGAEVLQLELGLTAAYFEKENAEVHRNSRMNDSLASGSFKTDGMVVCPGTMGTIGRIASGVSSSLIERAADVVLKEKGKLILVPRETPLSTIHLKNLLELDQAGALILPANPGFYDNPQSVEDVADFIVARILDHLGMEHRIQEPYEPKRRQKSI</sequence>
<dbReference type="InterPro" id="IPR004507">
    <property type="entry name" value="UbiX-like"/>
</dbReference>
<feature type="binding site" evidence="5">
    <location>
        <position position="121"/>
    </location>
    <ligand>
        <name>FMN</name>
        <dbReference type="ChEBI" id="CHEBI:58210"/>
    </ligand>
</feature>
<evidence type="ECO:0000259" key="6">
    <source>
        <dbReference type="Pfam" id="PF02441"/>
    </source>
</evidence>
<comment type="similarity">
    <text evidence="5">Belongs to the UbiX/PAD1 family.</text>
</comment>
<dbReference type="NCBIfam" id="NF004685">
    <property type="entry name" value="PRK06029.1"/>
    <property type="match status" value="1"/>
</dbReference>
<comment type="catalytic activity">
    <reaction evidence="5">
        <text>dimethylallyl phosphate + FMNH2 = prenylated FMNH2 + phosphate</text>
        <dbReference type="Rhea" id="RHEA:37743"/>
        <dbReference type="ChEBI" id="CHEBI:43474"/>
        <dbReference type="ChEBI" id="CHEBI:57618"/>
        <dbReference type="ChEBI" id="CHEBI:87467"/>
        <dbReference type="ChEBI" id="CHEBI:88052"/>
        <dbReference type="EC" id="2.5.1.129"/>
    </reaction>
</comment>
<dbReference type="NCBIfam" id="TIGR00421">
    <property type="entry name" value="ubiX_pad"/>
    <property type="match status" value="1"/>
</dbReference>
<dbReference type="Pfam" id="PF02441">
    <property type="entry name" value="Flavoprotein"/>
    <property type="match status" value="1"/>
</dbReference>
<accession>A0A7T0BXZ4</accession>
<feature type="binding site" evidence="5">
    <location>
        <position position="151"/>
    </location>
    <ligand>
        <name>dimethylallyl phosphate</name>
        <dbReference type="ChEBI" id="CHEBI:88052"/>
    </ligand>
</feature>
<feature type="binding site" evidence="5">
    <location>
        <begin position="10"/>
        <end position="12"/>
    </location>
    <ligand>
        <name>FMN</name>
        <dbReference type="ChEBI" id="CHEBI:58210"/>
    </ligand>
</feature>
<reference evidence="7 8" key="1">
    <citation type="submission" date="2020-02" db="EMBL/GenBank/DDBJ databases">
        <title>Genomic and physiological characterization of two novel Nitrospinaceae genera.</title>
        <authorList>
            <person name="Mueller A.J."/>
            <person name="Jung M.-Y."/>
            <person name="Strachan C.R."/>
            <person name="Herbold C.W."/>
            <person name="Kirkegaard R.H."/>
            <person name="Daims H."/>
        </authorList>
    </citation>
    <scope>NUCLEOTIDE SEQUENCE [LARGE SCALE GENOMIC DNA]</scope>
    <source>
        <strain evidence="7">EB</strain>
    </source>
</reference>
<dbReference type="EMBL" id="CP048685">
    <property type="protein sequence ID" value="QPJ63026.1"/>
    <property type="molecule type" value="Genomic_DNA"/>
</dbReference>
<dbReference type="Gene3D" id="3.40.50.1950">
    <property type="entry name" value="Flavin prenyltransferase-like"/>
    <property type="match status" value="1"/>
</dbReference>
<evidence type="ECO:0000256" key="4">
    <source>
        <dbReference type="ARBA" id="ARBA00022679"/>
    </source>
</evidence>
<feature type="binding site" evidence="5">
    <location>
        <position position="167"/>
    </location>
    <ligand>
        <name>dimethylallyl phosphate</name>
        <dbReference type="ChEBI" id="CHEBI:88052"/>
    </ligand>
</feature>
<name>A0A7T0BXZ4_9BACT</name>
<dbReference type="InterPro" id="IPR036551">
    <property type="entry name" value="Flavin_trans-like"/>
</dbReference>
<dbReference type="GO" id="GO:0106141">
    <property type="term" value="F:flavin prenyltransferase activity"/>
    <property type="evidence" value="ECO:0007669"/>
    <property type="project" value="UniProtKB-EC"/>
</dbReference>
<evidence type="ECO:0000313" key="8">
    <source>
        <dbReference type="Proteomes" id="UP000594688"/>
    </source>
</evidence>
<proteinExistence type="inferred from homology"/>
<keyword evidence="2 5" id="KW-0285">Flavoprotein</keyword>
<organism evidence="7 8">
    <name type="scientific">Candidatus Nitronauta litoralis</name>
    <dbReference type="NCBI Taxonomy" id="2705533"/>
    <lineage>
        <taxon>Bacteria</taxon>
        <taxon>Pseudomonadati</taxon>
        <taxon>Nitrospinota/Tectimicrobiota group</taxon>
        <taxon>Nitrospinota</taxon>
        <taxon>Nitrospinia</taxon>
        <taxon>Nitrospinales</taxon>
        <taxon>Nitrospinaceae</taxon>
        <taxon>Candidatus Nitronauta</taxon>
    </lineage>
</organism>
<dbReference type="AlphaFoldDB" id="A0A7T0BXZ4"/>